<protein>
    <submittedName>
        <fullName evidence="1">Predicted repair protein</fullName>
    </submittedName>
</protein>
<dbReference type="eggNOG" id="ENOG502ZTRK">
    <property type="taxonomic scope" value="Bacteria"/>
</dbReference>
<keyword evidence="2" id="KW-1185">Reference proteome</keyword>
<evidence type="ECO:0000313" key="1">
    <source>
        <dbReference type="EMBL" id="EAZ90776.1"/>
    </source>
</evidence>
<sequence length="95" mass="11229">MISETTQMIDKHQNNVLTILFMRFDVNPSEGIKIAEGWLKEYSQETWETLLRLLKSNQLTLVNKELKPVTQSTKITAKNSNQLQEKKRRYRGIEY</sequence>
<dbReference type="EMBL" id="AAXW01000020">
    <property type="protein sequence ID" value="EAZ90776.1"/>
    <property type="molecule type" value="Genomic_DNA"/>
</dbReference>
<comment type="caution">
    <text evidence="1">The sequence shown here is derived from an EMBL/GenBank/DDBJ whole genome shotgun (WGS) entry which is preliminary data.</text>
</comment>
<proteinExistence type="predicted"/>
<reference evidence="1 2" key="1">
    <citation type="submission" date="2007-03" db="EMBL/GenBank/DDBJ databases">
        <authorList>
            <person name="Stal L."/>
            <person name="Ferriera S."/>
            <person name="Johnson J."/>
            <person name="Kravitz S."/>
            <person name="Beeson K."/>
            <person name="Sutton G."/>
            <person name="Rogers Y.-H."/>
            <person name="Friedman R."/>
            <person name="Frazier M."/>
            <person name="Venter J.C."/>
        </authorList>
    </citation>
    <scope>NUCLEOTIDE SEQUENCE [LARGE SCALE GENOMIC DNA]</scope>
    <source>
        <strain evidence="1 2">CCY0110</strain>
    </source>
</reference>
<dbReference type="Proteomes" id="UP000003781">
    <property type="component" value="Unassembled WGS sequence"/>
</dbReference>
<evidence type="ECO:0000313" key="2">
    <source>
        <dbReference type="Proteomes" id="UP000003781"/>
    </source>
</evidence>
<name>A3IRS5_9CHRO</name>
<accession>A3IRS5</accession>
<organism evidence="1 2">
    <name type="scientific">Crocosphaera chwakensis CCY0110</name>
    <dbReference type="NCBI Taxonomy" id="391612"/>
    <lineage>
        <taxon>Bacteria</taxon>
        <taxon>Bacillati</taxon>
        <taxon>Cyanobacteriota</taxon>
        <taxon>Cyanophyceae</taxon>
        <taxon>Oscillatoriophycideae</taxon>
        <taxon>Chroococcales</taxon>
        <taxon>Aphanothecaceae</taxon>
        <taxon>Crocosphaera</taxon>
        <taxon>Crocosphaera chwakensis</taxon>
    </lineage>
</organism>
<gene>
    <name evidence="1" type="ORF">CY0110_30131</name>
</gene>
<dbReference type="AlphaFoldDB" id="A3IRS5"/>